<dbReference type="PRINTS" id="PR02089">
    <property type="entry name" value="HAUSAUGMINL3"/>
</dbReference>
<evidence type="ECO:0000256" key="2">
    <source>
        <dbReference type="ARBA" id="ARBA00009645"/>
    </source>
</evidence>
<dbReference type="InterPro" id="IPR032733">
    <property type="entry name" value="HAUS3_N"/>
</dbReference>
<dbReference type="InterPro" id="IPR026206">
    <property type="entry name" value="HAUS3"/>
</dbReference>
<dbReference type="GO" id="GO:0051225">
    <property type="term" value="P:spindle assembly"/>
    <property type="evidence" value="ECO:0007669"/>
    <property type="project" value="InterPro"/>
</dbReference>
<dbReference type="InterPro" id="IPR036397">
    <property type="entry name" value="RNaseH_sf"/>
</dbReference>
<dbReference type="GO" id="GO:0005874">
    <property type="term" value="C:microtubule"/>
    <property type="evidence" value="ECO:0007669"/>
    <property type="project" value="UniProtKB-KW"/>
</dbReference>
<dbReference type="GeneTree" id="ENSGT00390000011904"/>
<keyword evidence="8" id="KW-0206">Cytoskeleton</keyword>
<evidence type="ECO:0000256" key="8">
    <source>
        <dbReference type="ARBA" id="ARBA00023212"/>
    </source>
</evidence>
<comment type="subcellular location">
    <subcellularLocation>
        <location evidence="1">Cytoplasm</location>
        <location evidence="1">Cytoskeleton</location>
        <location evidence="1">Spindle</location>
    </subcellularLocation>
</comment>
<reference evidence="12" key="2">
    <citation type="submission" date="2025-09" db="UniProtKB">
        <authorList>
            <consortium name="Ensembl"/>
        </authorList>
    </citation>
    <scope>IDENTIFICATION</scope>
</reference>
<evidence type="ECO:0000256" key="1">
    <source>
        <dbReference type="ARBA" id="ARBA00004186"/>
    </source>
</evidence>
<protein>
    <recommendedName>
        <fullName evidence="11">HAUS augmin-like complex subunit 3 N-terminal domain-containing protein</fullName>
    </recommendedName>
</protein>
<reference evidence="12" key="1">
    <citation type="submission" date="2025-08" db="UniProtKB">
        <authorList>
            <consortium name="Ensembl"/>
        </authorList>
    </citation>
    <scope>IDENTIFICATION</scope>
</reference>
<evidence type="ECO:0000259" key="11">
    <source>
        <dbReference type="Pfam" id="PF14932"/>
    </source>
</evidence>
<evidence type="ECO:0000256" key="5">
    <source>
        <dbReference type="ARBA" id="ARBA00022701"/>
    </source>
</evidence>
<keyword evidence="13" id="KW-1185">Reference proteome</keyword>
<proteinExistence type="inferred from homology"/>
<evidence type="ECO:0000313" key="13">
    <source>
        <dbReference type="Proteomes" id="UP000694402"/>
    </source>
</evidence>
<dbReference type="GO" id="GO:0005815">
    <property type="term" value="C:microtubule organizing center"/>
    <property type="evidence" value="ECO:0007669"/>
    <property type="project" value="TreeGrafter"/>
</dbReference>
<evidence type="ECO:0000256" key="6">
    <source>
        <dbReference type="ARBA" id="ARBA00022776"/>
    </source>
</evidence>
<evidence type="ECO:0000313" key="12">
    <source>
        <dbReference type="Ensembl" id="ENSOTSP00005015600.2"/>
    </source>
</evidence>
<dbReference type="GO" id="GO:0070652">
    <property type="term" value="C:HAUS complex"/>
    <property type="evidence" value="ECO:0007669"/>
    <property type="project" value="InterPro"/>
</dbReference>
<dbReference type="GO" id="GO:0031023">
    <property type="term" value="P:microtubule organizing center organization"/>
    <property type="evidence" value="ECO:0007669"/>
    <property type="project" value="TreeGrafter"/>
</dbReference>
<feature type="region of interest" description="Disordered" evidence="10">
    <location>
        <begin position="177"/>
        <end position="202"/>
    </location>
</feature>
<dbReference type="Ensembl" id="ENSOTST00005017004.2">
    <property type="protein sequence ID" value="ENSOTSP00005015600.2"/>
    <property type="gene ID" value="ENSOTSG00005007775.2"/>
</dbReference>
<dbReference type="AlphaFoldDB" id="A0A8C8CRH1"/>
<comment type="similarity">
    <text evidence="2">Belongs to the HAUS3 family.</text>
</comment>
<organism evidence="12 13">
    <name type="scientific">Oncorhynchus tshawytscha</name>
    <name type="common">Chinook salmon</name>
    <name type="synonym">Salmo tshawytscha</name>
    <dbReference type="NCBI Taxonomy" id="74940"/>
    <lineage>
        <taxon>Eukaryota</taxon>
        <taxon>Metazoa</taxon>
        <taxon>Chordata</taxon>
        <taxon>Craniata</taxon>
        <taxon>Vertebrata</taxon>
        <taxon>Euteleostomi</taxon>
        <taxon>Actinopterygii</taxon>
        <taxon>Neopterygii</taxon>
        <taxon>Teleostei</taxon>
        <taxon>Protacanthopterygii</taxon>
        <taxon>Salmoniformes</taxon>
        <taxon>Salmonidae</taxon>
        <taxon>Salmoninae</taxon>
        <taxon>Oncorhynchus</taxon>
    </lineage>
</organism>
<sequence>MSDGSQFVDALGRLGYLGALSLKGSEFDWLFACASENLHLLGFVCHTLKQGNVLTPEEALAALGDVLKTCRPAAASSMVHPSSSFSSLTDGEVKVEDLKAELVAFKKEKPLKQRRHKKLQELATAQADAALRLAAQQDAANGRLKDVNAALGVENAGTNAALQTLTDEVRKLGSYLKVDPDSKEGKTQGEAAASALSTHPPGPPVLFSLSLPGGAEHQGPGCPHPAPVLPGHHPHGGDLLLRTLPVPGPQVVEQRREMARLQWGQIVAQHQLFKARAEEERARAGLGWITENLRSFTKVSLGGGGRMVWGCFSWFGLDPLVPVKGNLNSTVYNIILETILCFQLCDNSLRKVLSCFSMTMPQCTKLSSYRNGLLRSVWKNLTGLQRALTSTPSNTLNWNTDCEPGLIAQHQCPTSLMLLWLNGSKSPKKCSNI</sequence>
<name>A0A8C8CRH1_ONCTS</name>
<evidence type="ECO:0000256" key="7">
    <source>
        <dbReference type="ARBA" id="ARBA00023054"/>
    </source>
</evidence>
<evidence type="ECO:0000256" key="3">
    <source>
        <dbReference type="ARBA" id="ARBA00022490"/>
    </source>
</evidence>
<dbReference type="Proteomes" id="UP000694402">
    <property type="component" value="Unassembled WGS sequence"/>
</dbReference>
<keyword evidence="4" id="KW-0132">Cell division</keyword>
<evidence type="ECO:0000256" key="4">
    <source>
        <dbReference type="ARBA" id="ARBA00022618"/>
    </source>
</evidence>
<dbReference type="Gene3D" id="3.30.420.10">
    <property type="entry name" value="Ribonuclease H-like superfamily/Ribonuclease H"/>
    <property type="match status" value="1"/>
</dbReference>
<feature type="domain" description="HAUS augmin-like complex subunit 3 N-terminal" evidence="11">
    <location>
        <begin position="62"/>
        <end position="208"/>
    </location>
</feature>
<accession>A0A8C8CRH1</accession>
<keyword evidence="9" id="KW-0131">Cell cycle</keyword>
<dbReference type="PANTHER" id="PTHR19378">
    <property type="entry name" value="GOLGIN- RELATED"/>
    <property type="match status" value="1"/>
</dbReference>
<dbReference type="GO" id="GO:0072686">
    <property type="term" value="C:mitotic spindle"/>
    <property type="evidence" value="ECO:0007669"/>
    <property type="project" value="TreeGrafter"/>
</dbReference>
<dbReference type="GO" id="GO:0003676">
    <property type="term" value="F:nucleic acid binding"/>
    <property type="evidence" value="ECO:0007669"/>
    <property type="project" value="InterPro"/>
</dbReference>
<dbReference type="Pfam" id="PF14932">
    <property type="entry name" value="HAUS-augmin3"/>
    <property type="match status" value="1"/>
</dbReference>
<evidence type="ECO:0000256" key="9">
    <source>
        <dbReference type="ARBA" id="ARBA00023306"/>
    </source>
</evidence>
<keyword evidence="5" id="KW-0493">Microtubule</keyword>
<dbReference type="PANTHER" id="PTHR19378:SF0">
    <property type="entry name" value="HAUS AUGMIN-LIKE COMPLEX SUBUNIT 3"/>
    <property type="match status" value="1"/>
</dbReference>
<dbReference type="GO" id="GO:0051301">
    <property type="term" value="P:cell division"/>
    <property type="evidence" value="ECO:0007669"/>
    <property type="project" value="UniProtKB-KW"/>
</dbReference>
<keyword evidence="6" id="KW-0498">Mitosis</keyword>
<feature type="compositionally biased region" description="Basic and acidic residues" evidence="10">
    <location>
        <begin position="178"/>
        <end position="187"/>
    </location>
</feature>
<evidence type="ECO:0000256" key="10">
    <source>
        <dbReference type="SAM" id="MobiDB-lite"/>
    </source>
</evidence>
<keyword evidence="3" id="KW-0963">Cytoplasm</keyword>
<keyword evidence="7" id="KW-0175">Coiled coil</keyword>